<evidence type="ECO:0000313" key="4">
    <source>
        <dbReference type="Proteomes" id="UP000471166"/>
    </source>
</evidence>
<proteinExistence type="predicted"/>
<evidence type="ECO:0000259" key="2">
    <source>
        <dbReference type="Pfam" id="PF16289"/>
    </source>
</evidence>
<sequence length="387" mass="43224">MSFLPDEYEYAPVLVLDTNILRANPFPGATLWQRLAAAVRSGQLQVVVPEVVLRESARHRRQQMNRDREELRTAVATINRKLGPSRADPSMFIVPESAAVDAALAEFTQAEAEQELREEIAELGFTAAPLSMVSQDEMLNWSLSSEPPFDNSDKGYRDALTWFSFCDVAREHRHTGHEVILVSADNDFGPAAVDGAATFHARLQRHLVEQDLDQGVSIFKSVDPVLRRLPKLAIRETLTDSERGEILFAAVEDQCLAMADQPLFWETADMEVEGWVDDLELPSVIETLTFRSVTPQLTTLSVDPAENYEDGTEVGTVMVTATAEYDGFIYKHELEDVADKVDVLDGDWNDQLMHVGGSFTAEIEFSYVLMRSGVEGMDLKRIQAIES</sequence>
<gene>
    <name evidence="3" type="ORF">GV791_10305</name>
</gene>
<protein>
    <submittedName>
        <fullName evidence="3">DUF4935 domain-containing protein</fullName>
    </submittedName>
</protein>
<evidence type="ECO:0000313" key="3">
    <source>
        <dbReference type="EMBL" id="NEW32944.1"/>
    </source>
</evidence>
<dbReference type="Proteomes" id="UP000471166">
    <property type="component" value="Unassembled WGS sequence"/>
</dbReference>
<name>A0A6P1CNK7_9NOCA</name>
<accession>A0A6P1CNK7</accession>
<comment type="caution">
    <text evidence="3">The sequence shown here is derived from an EMBL/GenBank/DDBJ whole genome shotgun (WGS) entry which is preliminary data.</text>
</comment>
<dbReference type="EMBL" id="JAAGVB010000013">
    <property type="protein sequence ID" value="NEW32944.1"/>
    <property type="molecule type" value="Genomic_DNA"/>
</dbReference>
<feature type="domain" description="DUF4935" evidence="2">
    <location>
        <begin position="14"/>
        <end position="188"/>
    </location>
</feature>
<keyword evidence="1" id="KW-0175">Coiled coil</keyword>
<organism evidence="3 4">
    <name type="scientific">Nocardia cyriacigeorgica</name>
    <dbReference type="NCBI Taxonomy" id="135487"/>
    <lineage>
        <taxon>Bacteria</taxon>
        <taxon>Bacillati</taxon>
        <taxon>Actinomycetota</taxon>
        <taxon>Actinomycetes</taxon>
        <taxon>Mycobacteriales</taxon>
        <taxon>Nocardiaceae</taxon>
        <taxon>Nocardia</taxon>
    </lineage>
</organism>
<dbReference type="InterPro" id="IPR032557">
    <property type="entry name" value="DUF4935"/>
</dbReference>
<dbReference type="RefSeq" id="WP_163843970.1">
    <property type="nucleotide sequence ID" value="NZ_JAAGVB010000013.1"/>
</dbReference>
<evidence type="ECO:0000256" key="1">
    <source>
        <dbReference type="SAM" id="Coils"/>
    </source>
</evidence>
<dbReference type="AlphaFoldDB" id="A0A6P1CNK7"/>
<reference evidence="3 4" key="1">
    <citation type="submission" date="2020-01" db="EMBL/GenBank/DDBJ databases">
        <title>Genetics and antimicrobial susceptibilities of Nocardia species isolated from the soil; a comparison with species isolated from humans.</title>
        <authorList>
            <person name="Carrasco G."/>
            <person name="Monzon S."/>
            <person name="Sansegundo M."/>
            <person name="Garcia E."/>
            <person name="Garrido N."/>
            <person name="Medina M.J."/>
            <person name="Villalon P."/>
            <person name="Ramirez-Arocha A.C."/>
            <person name="Jimenez P."/>
            <person name="Cuesta I."/>
            <person name="Valdezate S."/>
        </authorList>
    </citation>
    <scope>NUCLEOTIDE SEQUENCE [LARGE SCALE GENOMIC DNA]</scope>
    <source>
        <strain evidence="3 4">CNM20110626</strain>
    </source>
</reference>
<feature type="coiled-coil region" evidence="1">
    <location>
        <begin position="54"/>
        <end position="81"/>
    </location>
</feature>
<dbReference type="Pfam" id="PF16289">
    <property type="entry name" value="PIN_12"/>
    <property type="match status" value="1"/>
</dbReference>